<evidence type="ECO:0000256" key="7">
    <source>
        <dbReference type="SAM" id="Phobius"/>
    </source>
</evidence>
<dbReference type="AlphaFoldDB" id="A0A4Y7JAT4"/>
<dbReference type="SUPFAM" id="SSF48403">
    <property type="entry name" value="Ankyrin repeat"/>
    <property type="match status" value="1"/>
</dbReference>
<dbReference type="Gramene" id="RZC56898">
    <property type="protein sequence ID" value="RZC56898"/>
    <property type="gene ID" value="C5167_015740"/>
</dbReference>
<protein>
    <recommendedName>
        <fullName evidence="8">PGG domain-containing protein</fullName>
    </recommendedName>
</protein>
<dbReference type="EMBL" id="CM010717">
    <property type="protein sequence ID" value="RZC56898.1"/>
    <property type="molecule type" value="Genomic_DNA"/>
</dbReference>
<evidence type="ECO:0000256" key="1">
    <source>
        <dbReference type="ARBA" id="ARBA00004141"/>
    </source>
</evidence>
<keyword evidence="2 7" id="KW-0812">Transmembrane</keyword>
<evidence type="ECO:0000256" key="2">
    <source>
        <dbReference type="ARBA" id="ARBA00022692"/>
    </source>
</evidence>
<accession>A0A4Y7JAT4</accession>
<name>A0A4Y7JAT4_PAPSO</name>
<keyword evidence="6 7" id="KW-0472">Membrane</keyword>
<comment type="subcellular location">
    <subcellularLocation>
        <location evidence="1">Membrane</location>
        <topology evidence="1">Multi-pass membrane protein</topology>
    </subcellularLocation>
</comment>
<sequence length="337" mass="37108">MFEFCEFSISVSKCGYGEGHHVDSIIDNFPCQNHSAPGGRTVLHIAVLYTFDSGAVEVAIKLLDVDPTVAYIQDKDGMAALHHDAGGIYHPRSGHQSDIFIEHVIRRCPDCWELVDSEGRNFLHVAVEKKRSKVVKYVFDMKSNYMVNNLIHSRDEHGNTPWNLALESRANDVNFLDSGGSKSDVPNEGMATVAKKAAFIVFVVSNSLAMLVSVYAVFIHFWSKFQATVLSHKYELISVAVPALACTFVAILAMSIAFLTGTYTVLSHIPRLGIPSWKSSHVKPAGVSSCDTLVQKCYCTVSTSGRQQVKNRTSYCTTTGMATKETTEMIKKTTTTP</sequence>
<dbReference type="SMART" id="SM00248">
    <property type="entry name" value="ANK"/>
    <property type="match status" value="2"/>
</dbReference>
<dbReference type="GO" id="GO:0005886">
    <property type="term" value="C:plasma membrane"/>
    <property type="evidence" value="ECO:0007669"/>
    <property type="project" value="TreeGrafter"/>
</dbReference>
<evidence type="ECO:0000256" key="6">
    <source>
        <dbReference type="ARBA" id="ARBA00023136"/>
    </source>
</evidence>
<feature type="transmembrane region" description="Helical" evidence="7">
    <location>
        <begin position="197"/>
        <end position="222"/>
    </location>
</feature>
<keyword evidence="5" id="KW-0040">ANK repeat</keyword>
<keyword evidence="10" id="KW-1185">Reference proteome</keyword>
<evidence type="ECO:0000256" key="3">
    <source>
        <dbReference type="ARBA" id="ARBA00022737"/>
    </source>
</evidence>
<keyword evidence="4 7" id="KW-1133">Transmembrane helix</keyword>
<dbReference type="InterPro" id="IPR036770">
    <property type="entry name" value="Ankyrin_rpt-contain_sf"/>
</dbReference>
<dbReference type="PANTHER" id="PTHR24186:SF50">
    <property type="entry name" value="ANKYRIN REPEAT-CONTAINING PROTEIN ITN1-LIKE ISOFORM X1"/>
    <property type="match status" value="1"/>
</dbReference>
<feature type="domain" description="PGG" evidence="8">
    <location>
        <begin position="179"/>
        <end position="265"/>
    </location>
</feature>
<evidence type="ECO:0000313" key="9">
    <source>
        <dbReference type="EMBL" id="RZC56898.1"/>
    </source>
</evidence>
<dbReference type="InterPro" id="IPR002110">
    <property type="entry name" value="Ankyrin_rpt"/>
</dbReference>
<evidence type="ECO:0000256" key="4">
    <source>
        <dbReference type="ARBA" id="ARBA00022989"/>
    </source>
</evidence>
<proteinExistence type="predicted"/>
<feature type="transmembrane region" description="Helical" evidence="7">
    <location>
        <begin position="242"/>
        <end position="266"/>
    </location>
</feature>
<dbReference type="Proteomes" id="UP000316621">
    <property type="component" value="Chromosome 3"/>
</dbReference>
<dbReference type="InterPro" id="IPR026961">
    <property type="entry name" value="PGG_dom"/>
</dbReference>
<evidence type="ECO:0000259" key="8">
    <source>
        <dbReference type="Pfam" id="PF13962"/>
    </source>
</evidence>
<evidence type="ECO:0000256" key="5">
    <source>
        <dbReference type="ARBA" id="ARBA00023043"/>
    </source>
</evidence>
<reference evidence="9 10" key="1">
    <citation type="journal article" date="2018" name="Science">
        <title>The opium poppy genome and morphinan production.</title>
        <authorList>
            <person name="Guo L."/>
            <person name="Winzer T."/>
            <person name="Yang X."/>
            <person name="Li Y."/>
            <person name="Ning Z."/>
            <person name="He Z."/>
            <person name="Teodor R."/>
            <person name="Lu Y."/>
            <person name="Bowser T.A."/>
            <person name="Graham I.A."/>
            <person name="Ye K."/>
        </authorList>
    </citation>
    <scope>NUCLEOTIDE SEQUENCE [LARGE SCALE GENOMIC DNA]</scope>
    <source>
        <strain evidence="10">cv. HN1</strain>
        <tissue evidence="9">Leaves</tissue>
    </source>
</reference>
<organism evidence="9 10">
    <name type="scientific">Papaver somniferum</name>
    <name type="common">Opium poppy</name>
    <dbReference type="NCBI Taxonomy" id="3469"/>
    <lineage>
        <taxon>Eukaryota</taxon>
        <taxon>Viridiplantae</taxon>
        <taxon>Streptophyta</taxon>
        <taxon>Embryophyta</taxon>
        <taxon>Tracheophyta</taxon>
        <taxon>Spermatophyta</taxon>
        <taxon>Magnoliopsida</taxon>
        <taxon>Ranunculales</taxon>
        <taxon>Papaveraceae</taxon>
        <taxon>Papaveroideae</taxon>
        <taxon>Papaver</taxon>
    </lineage>
</organism>
<dbReference type="Pfam" id="PF13962">
    <property type="entry name" value="PGG"/>
    <property type="match status" value="1"/>
</dbReference>
<dbReference type="Gene3D" id="1.25.40.20">
    <property type="entry name" value="Ankyrin repeat-containing domain"/>
    <property type="match status" value="1"/>
</dbReference>
<keyword evidence="3" id="KW-0677">Repeat</keyword>
<gene>
    <name evidence="9" type="ORF">C5167_015740</name>
</gene>
<dbReference type="PANTHER" id="PTHR24186">
    <property type="entry name" value="PROTEIN PHOSPHATASE 1 REGULATORY SUBUNIT"/>
    <property type="match status" value="1"/>
</dbReference>
<evidence type="ECO:0000313" key="10">
    <source>
        <dbReference type="Proteomes" id="UP000316621"/>
    </source>
</evidence>